<dbReference type="Proteomes" id="UP000682416">
    <property type="component" value="Chromosome"/>
</dbReference>
<organism evidence="2 3">
    <name type="scientific">Nocardiopsis eucommiae</name>
    <dbReference type="NCBI Taxonomy" id="2831970"/>
    <lineage>
        <taxon>Bacteria</taxon>
        <taxon>Bacillati</taxon>
        <taxon>Actinomycetota</taxon>
        <taxon>Actinomycetes</taxon>
        <taxon>Streptosporangiales</taxon>
        <taxon>Nocardiopsidaceae</taxon>
        <taxon>Nocardiopsis</taxon>
    </lineage>
</organism>
<dbReference type="AlphaFoldDB" id="A0A975L8E9"/>
<protein>
    <submittedName>
        <fullName evidence="2">Uncharacterized protein</fullName>
    </submittedName>
</protein>
<evidence type="ECO:0000313" key="2">
    <source>
        <dbReference type="EMBL" id="QVJ01374.1"/>
    </source>
</evidence>
<reference evidence="2" key="1">
    <citation type="submission" date="2021-05" db="EMBL/GenBank/DDBJ databases">
        <authorList>
            <person name="Kaiqin L."/>
            <person name="Jian G."/>
        </authorList>
    </citation>
    <scope>NUCLEOTIDE SEQUENCE</scope>
    <source>
        <strain evidence="2">HDS5</strain>
    </source>
</reference>
<dbReference type="KEGG" id="nec:KGD82_25455"/>
<evidence type="ECO:0000313" key="3">
    <source>
        <dbReference type="Proteomes" id="UP000682416"/>
    </source>
</evidence>
<dbReference type="EMBL" id="CP074402">
    <property type="protein sequence ID" value="QVJ01374.1"/>
    <property type="molecule type" value="Genomic_DNA"/>
</dbReference>
<feature type="region of interest" description="Disordered" evidence="1">
    <location>
        <begin position="20"/>
        <end position="48"/>
    </location>
</feature>
<accession>A0A975L8E9</accession>
<name>A0A975L8E9_9ACTN</name>
<sequence length="48" mass="5330">MTTMQLMDKAILEELNSAFEETERADSTADTSEDLTFEITAGRCPSKT</sequence>
<proteinExistence type="predicted"/>
<keyword evidence="3" id="KW-1185">Reference proteome</keyword>
<evidence type="ECO:0000256" key="1">
    <source>
        <dbReference type="SAM" id="MobiDB-lite"/>
    </source>
</evidence>
<gene>
    <name evidence="2" type="ORF">KGD82_25455</name>
</gene>